<dbReference type="WBParaSite" id="nRc.2.0.1.t07799-RA">
    <property type="protein sequence ID" value="nRc.2.0.1.t07799-RA"/>
    <property type="gene ID" value="nRc.2.0.1.g07799"/>
</dbReference>
<sequence>MRETSETFSRRIKRGVLGRITGKILSIIYNGVAQLGVSEEISNEYLLVVQRKKLYKICFLE</sequence>
<protein>
    <submittedName>
        <fullName evidence="2">Uncharacterized protein</fullName>
    </submittedName>
</protein>
<accession>A0A915I2X1</accession>
<dbReference type="AlphaFoldDB" id="A0A915I2X1"/>
<evidence type="ECO:0000313" key="1">
    <source>
        <dbReference type="Proteomes" id="UP000887565"/>
    </source>
</evidence>
<keyword evidence="1" id="KW-1185">Reference proteome</keyword>
<reference evidence="2" key="1">
    <citation type="submission" date="2022-11" db="UniProtKB">
        <authorList>
            <consortium name="WormBaseParasite"/>
        </authorList>
    </citation>
    <scope>IDENTIFICATION</scope>
</reference>
<organism evidence="1 2">
    <name type="scientific">Romanomermis culicivorax</name>
    <name type="common">Nematode worm</name>
    <dbReference type="NCBI Taxonomy" id="13658"/>
    <lineage>
        <taxon>Eukaryota</taxon>
        <taxon>Metazoa</taxon>
        <taxon>Ecdysozoa</taxon>
        <taxon>Nematoda</taxon>
        <taxon>Enoplea</taxon>
        <taxon>Dorylaimia</taxon>
        <taxon>Mermithida</taxon>
        <taxon>Mermithoidea</taxon>
        <taxon>Mermithidae</taxon>
        <taxon>Romanomermis</taxon>
    </lineage>
</organism>
<evidence type="ECO:0000313" key="2">
    <source>
        <dbReference type="WBParaSite" id="nRc.2.0.1.t07799-RA"/>
    </source>
</evidence>
<proteinExistence type="predicted"/>
<name>A0A915I2X1_ROMCU</name>
<dbReference type="Proteomes" id="UP000887565">
    <property type="component" value="Unplaced"/>
</dbReference>